<gene>
    <name evidence="8" type="ORF">CAPTEDRAFT_183535</name>
</gene>
<dbReference type="Pfam" id="PF00581">
    <property type="entry name" value="Rhodanese"/>
    <property type="match status" value="1"/>
</dbReference>
<comment type="subcellular location">
    <subcellularLocation>
        <location evidence="1">Golgi apparatus</location>
        <location evidence="1">trans-Golgi network</location>
    </subcellularLocation>
</comment>
<dbReference type="InterPro" id="IPR001763">
    <property type="entry name" value="Rhodanese-like_dom"/>
</dbReference>
<dbReference type="PROSITE" id="PS50086">
    <property type="entry name" value="TBC_RABGAP"/>
    <property type="match status" value="1"/>
</dbReference>
<dbReference type="SUPFAM" id="SSF52821">
    <property type="entry name" value="Rhodanese/Cell cycle control phosphatase"/>
    <property type="match status" value="1"/>
</dbReference>
<dbReference type="InterPro" id="IPR036873">
    <property type="entry name" value="Rhodanese-like_dom_sf"/>
</dbReference>
<dbReference type="CDD" id="cd20788">
    <property type="entry name" value="TBC1D23_C-like"/>
    <property type="match status" value="1"/>
</dbReference>
<dbReference type="InterPro" id="IPR000195">
    <property type="entry name" value="Rab-GAP-TBC_dom"/>
</dbReference>
<evidence type="ECO:0000313" key="10">
    <source>
        <dbReference type="Proteomes" id="UP000014760"/>
    </source>
</evidence>
<dbReference type="InterPro" id="IPR035969">
    <property type="entry name" value="Rab-GAP_TBC_sf"/>
</dbReference>
<dbReference type="FunCoup" id="R7VAU5">
    <property type="interactions" value="1824"/>
</dbReference>
<evidence type="ECO:0000256" key="3">
    <source>
        <dbReference type="ARBA" id="ARBA00022473"/>
    </source>
</evidence>
<dbReference type="EMBL" id="KB295185">
    <property type="protein sequence ID" value="ELU13461.1"/>
    <property type="molecule type" value="Genomic_DNA"/>
</dbReference>
<evidence type="ECO:0000256" key="2">
    <source>
        <dbReference type="ARBA" id="ARBA00014207"/>
    </source>
</evidence>
<dbReference type="InterPro" id="IPR039755">
    <property type="entry name" value="TBC1D23"/>
</dbReference>
<feature type="domain" description="Rab-GAP TBC" evidence="6">
    <location>
        <begin position="1"/>
        <end position="150"/>
    </location>
</feature>
<sequence>MPEQNELREDCHTLVDELANEEDEKLSVSSDLESILTFYCKSRALNYAKDNGWLNVLQPMLAMKYSKADLYNCFYAFITKYIPRECHKNGKPFHLFRLLLQYHDPELCSFLDTKKITPDTYAQNWFSSLFAASCDLKVILSMWDVYLQHTDPFLVFFLALVIIVNAKDQILSMDKSATKQEIIDKMTTFPSALAADDVEDFCALAQYYSTRTPQSFRRDYQGPLFGTSLKDRSGRPQADLVANVSQMLCLPVSVSELLQANQEEPGDQVRYFVVDCRPAEQYNAGHLSTAFHLDANLMLHNPQEFSTAAQALLSAQRQAIAAGSVAGGDHLCFLGSGREEEDQYVHMVVAHFLQRNSQFVSLARGGYTALHEQPRDLILTDHVPRNCLVCNPQAAMSDGSDYNEDQFNPLAAEMDSIKDKFGKLSSVVISKGGMVKDKMINYIKNEQSGTDHISLSLRILRTHVSSEDRVGKRYRNTASVFSIGDEDEDDPGSIASSDDEKRDTVNIDTWLHKPDVRCAYHCQEVRETGFVYPSHLLVTNSHLYILREMASRPGMAWIQGRRALGSIVKITSKKKHPELITFKYGSASGDSQLKITNVDRFIIPKAAEATKCIKEQIMRVLDALES</sequence>
<dbReference type="SUPFAM" id="SSF47923">
    <property type="entry name" value="Ypt/Rab-GAP domain of gyp1p"/>
    <property type="match status" value="1"/>
</dbReference>
<name>R7VAU5_CAPTE</name>
<feature type="region of interest" description="Disordered" evidence="5">
    <location>
        <begin position="482"/>
        <end position="501"/>
    </location>
</feature>
<dbReference type="Proteomes" id="UP000014760">
    <property type="component" value="Unassembled WGS sequence"/>
</dbReference>
<reference evidence="8 10" key="2">
    <citation type="journal article" date="2013" name="Nature">
        <title>Insights into bilaterian evolution from three spiralian genomes.</title>
        <authorList>
            <person name="Simakov O."/>
            <person name="Marletaz F."/>
            <person name="Cho S.J."/>
            <person name="Edsinger-Gonzales E."/>
            <person name="Havlak P."/>
            <person name="Hellsten U."/>
            <person name="Kuo D.H."/>
            <person name="Larsson T."/>
            <person name="Lv J."/>
            <person name="Arendt D."/>
            <person name="Savage R."/>
            <person name="Osoegawa K."/>
            <person name="de Jong P."/>
            <person name="Grimwood J."/>
            <person name="Chapman J.A."/>
            <person name="Shapiro H."/>
            <person name="Aerts A."/>
            <person name="Otillar R.P."/>
            <person name="Terry A.Y."/>
            <person name="Boore J.L."/>
            <person name="Grigoriev I.V."/>
            <person name="Lindberg D.R."/>
            <person name="Seaver E.C."/>
            <person name="Weisblat D.A."/>
            <person name="Putnam N.H."/>
            <person name="Rokhsar D.S."/>
        </authorList>
    </citation>
    <scope>NUCLEOTIDE SEQUENCE</scope>
    <source>
        <strain evidence="8 10">I ESC-2004</strain>
    </source>
</reference>
<dbReference type="AlphaFoldDB" id="R7VAU5"/>
<protein>
    <recommendedName>
        <fullName evidence="2">TBC1 domain family member 23</fullName>
    </recommendedName>
</protein>
<feature type="domain" description="Rhodanese" evidence="7">
    <location>
        <begin position="267"/>
        <end position="379"/>
    </location>
</feature>
<dbReference type="OrthoDB" id="73307at2759"/>
<dbReference type="HOGENOM" id="CLU_026555_0_0_1"/>
<dbReference type="STRING" id="283909.R7VAU5"/>
<keyword evidence="10" id="KW-1185">Reference proteome</keyword>
<evidence type="ECO:0000259" key="7">
    <source>
        <dbReference type="PROSITE" id="PS50206"/>
    </source>
</evidence>
<reference evidence="9" key="3">
    <citation type="submission" date="2015-06" db="UniProtKB">
        <authorList>
            <consortium name="EnsemblMetazoa"/>
        </authorList>
    </citation>
    <scope>IDENTIFICATION</scope>
</reference>
<organism evidence="8">
    <name type="scientific">Capitella teleta</name>
    <name type="common">Polychaete worm</name>
    <dbReference type="NCBI Taxonomy" id="283909"/>
    <lineage>
        <taxon>Eukaryota</taxon>
        <taxon>Metazoa</taxon>
        <taxon>Spiralia</taxon>
        <taxon>Lophotrochozoa</taxon>
        <taxon>Annelida</taxon>
        <taxon>Polychaeta</taxon>
        <taxon>Sedentaria</taxon>
        <taxon>Scolecida</taxon>
        <taxon>Capitellidae</taxon>
        <taxon>Capitella</taxon>
    </lineage>
</organism>
<evidence type="ECO:0000313" key="9">
    <source>
        <dbReference type="EnsemblMetazoa" id="CapteP183535"/>
    </source>
</evidence>
<dbReference type="GO" id="GO:0042147">
    <property type="term" value="P:retrograde transport, endosome to Golgi"/>
    <property type="evidence" value="ECO:0007669"/>
    <property type="project" value="InterPro"/>
</dbReference>
<dbReference type="PANTHER" id="PTHR13297">
    <property type="entry name" value="TBC1 DOMAIN FAMILY MEMBER 23-RELATED"/>
    <property type="match status" value="1"/>
</dbReference>
<keyword evidence="3" id="KW-0217">Developmental protein</keyword>
<dbReference type="PANTHER" id="PTHR13297:SF5">
    <property type="entry name" value="TBC1 DOMAIN FAMILY MEMBER 23"/>
    <property type="match status" value="1"/>
</dbReference>
<dbReference type="Pfam" id="PF00566">
    <property type="entry name" value="RabGAP-TBC"/>
    <property type="match status" value="1"/>
</dbReference>
<dbReference type="Gene3D" id="3.40.250.10">
    <property type="entry name" value="Rhodanese-like domain"/>
    <property type="match status" value="1"/>
</dbReference>
<evidence type="ECO:0000313" key="8">
    <source>
        <dbReference type="EMBL" id="ELU13461.1"/>
    </source>
</evidence>
<dbReference type="Gene3D" id="1.10.472.80">
    <property type="entry name" value="Ypt/Rab-GAP domain of gyp1p, domain 3"/>
    <property type="match status" value="1"/>
</dbReference>
<evidence type="ECO:0000259" key="6">
    <source>
        <dbReference type="PROSITE" id="PS50086"/>
    </source>
</evidence>
<reference evidence="10" key="1">
    <citation type="submission" date="2012-12" db="EMBL/GenBank/DDBJ databases">
        <authorList>
            <person name="Hellsten U."/>
            <person name="Grimwood J."/>
            <person name="Chapman J.A."/>
            <person name="Shapiro H."/>
            <person name="Aerts A."/>
            <person name="Otillar R.P."/>
            <person name="Terry A.Y."/>
            <person name="Boore J.L."/>
            <person name="Simakov O."/>
            <person name="Marletaz F."/>
            <person name="Cho S.-J."/>
            <person name="Edsinger-Gonzales E."/>
            <person name="Havlak P."/>
            <person name="Kuo D.-H."/>
            <person name="Larsson T."/>
            <person name="Lv J."/>
            <person name="Arendt D."/>
            <person name="Savage R."/>
            <person name="Osoegawa K."/>
            <person name="de Jong P."/>
            <person name="Lindberg D.R."/>
            <person name="Seaver E.C."/>
            <person name="Weisblat D.A."/>
            <person name="Putnam N.H."/>
            <person name="Grigoriev I.V."/>
            <person name="Rokhsar D.S."/>
        </authorList>
    </citation>
    <scope>NUCLEOTIDE SEQUENCE</scope>
    <source>
        <strain evidence="10">I ESC-2004</strain>
    </source>
</reference>
<evidence type="ECO:0000256" key="5">
    <source>
        <dbReference type="SAM" id="MobiDB-lite"/>
    </source>
</evidence>
<dbReference type="FunFam" id="1.10.472.80:FF:000017">
    <property type="entry name" value="TBC1 domain family member 23"/>
    <property type="match status" value="1"/>
</dbReference>
<dbReference type="GO" id="GO:0005802">
    <property type="term" value="C:trans-Golgi network"/>
    <property type="evidence" value="ECO:0007669"/>
    <property type="project" value="TreeGrafter"/>
</dbReference>
<dbReference type="Pfam" id="PF19430">
    <property type="entry name" value="TBC1D23_C"/>
    <property type="match status" value="1"/>
</dbReference>
<dbReference type="OMA" id="CSLAHYY"/>
<proteinExistence type="predicted"/>
<dbReference type="EMBL" id="AMQN01005105">
    <property type="status" value="NOT_ANNOTATED_CDS"/>
    <property type="molecule type" value="Genomic_DNA"/>
</dbReference>
<dbReference type="GO" id="GO:0099041">
    <property type="term" value="P:vesicle tethering to Golgi"/>
    <property type="evidence" value="ECO:0007669"/>
    <property type="project" value="TreeGrafter"/>
</dbReference>
<dbReference type="EnsemblMetazoa" id="CapteT183535">
    <property type="protein sequence ID" value="CapteP183535"/>
    <property type="gene ID" value="CapteG183535"/>
</dbReference>
<keyword evidence="4" id="KW-0333">Golgi apparatus</keyword>
<dbReference type="PROSITE" id="PS50206">
    <property type="entry name" value="RHODANESE_3"/>
    <property type="match status" value="1"/>
</dbReference>
<evidence type="ECO:0000256" key="1">
    <source>
        <dbReference type="ARBA" id="ARBA00004601"/>
    </source>
</evidence>
<evidence type="ECO:0000256" key="4">
    <source>
        <dbReference type="ARBA" id="ARBA00023034"/>
    </source>
</evidence>
<dbReference type="InterPro" id="IPR045799">
    <property type="entry name" value="TBC1D23_C"/>
</dbReference>
<dbReference type="GO" id="GO:0005829">
    <property type="term" value="C:cytosol"/>
    <property type="evidence" value="ECO:0007669"/>
    <property type="project" value="GOC"/>
</dbReference>
<accession>R7VAU5</accession>